<protein>
    <submittedName>
        <fullName evidence="6">FAD-dependent oxidoreductase</fullName>
    </submittedName>
</protein>
<accession>A0ABX1SI86</accession>
<dbReference type="Pfam" id="PF21274">
    <property type="entry name" value="Rng_hyd_C"/>
    <property type="match status" value="1"/>
</dbReference>
<dbReference type="InterPro" id="IPR036249">
    <property type="entry name" value="Thioredoxin-like_sf"/>
</dbReference>
<keyword evidence="7" id="KW-1185">Reference proteome</keyword>
<dbReference type="Gene3D" id="3.50.50.60">
    <property type="entry name" value="FAD/NAD(P)-binding domain"/>
    <property type="match status" value="1"/>
</dbReference>
<dbReference type="PRINTS" id="PR00420">
    <property type="entry name" value="RNGMNOXGNASE"/>
</dbReference>
<dbReference type="PANTHER" id="PTHR43004">
    <property type="entry name" value="TRK SYSTEM POTASSIUM UPTAKE PROTEIN"/>
    <property type="match status" value="1"/>
</dbReference>
<evidence type="ECO:0000313" key="7">
    <source>
        <dbReference type="Proteomes" id="UP000820669"/>
    </source>
</evidence>
<evidence type="ECO:0000256" key="2">
    <source>
        <dbReference type="ARBA" id="ARBA00007801"/>
    </source>
</evidence>
<dbReference type="Gene3D" id="3.30.70.2450">
    <property type="match status" value="1"/>
</dbReference>
<dbReference type="InterPro" id="IPR036188">
    <property type="entry name" value="FAD/NAD-bd_sf"/>
</dbReference>
<dbReference type="Pfam" id="PF01494">
    <property type="entry name" value="FAD_binding_3"/>
    <property type="match status" value="1"/>
</dbReference>
<organism evidence="6 7">
    <name type="scientific">Pseudonocardia acidicola</name>
    <dbReference type="NCBI Taxonomy" id="2724939"/>
    <lineage>
        <taxon>Bacteria</taxon>
        <taxon>Bacillati</taxon>
        <taxon>Actinomycetota</taxon>
        <taxon>Actinomycetes</taxon>
        <taxon>Pseudonocardiales</taxon>
        <taxon>Pseudonocardiaceae</taxon>
        <taxon>Pseudonocardia</taxon>
    </lineage>
</organism>
<comment type="cofactor">
    <cofactor evidence="1">
        <name>FAD</name>
        <dbReference type="ChEBI" id="CHEBI:57692"/>
    </cofactor>
</comment>
<dbReference type="PANTHER" id="PTHR43004:SF19">
    <property type="entry name" value="BINDING MONOOXYGENASE, PUTATIVE (JCVI)-RELATED"/>
    <property type="match status" value="1"/>
</dbReference>
<comment type="caution">
    <text evidence="6">The sequence shown here is derived from an EMBL/GenBank/DDBJ whole genome shotgun (WGS) entry which is preliminary data.</text>
</comment>
<proteinExistence type="inferred from homology"/>
<dbReference type="Gene3D" id="3.40.30.120">
    <property type="match status" value="1"/>
</dbReference>
<name>A0ABX1SI86_9PSEU</name>
<evidence type="ECO:0000256" key="4">
    <source>
        <dbReference type="ARBA" id="ARBA00022827"/>
    </source>
</evidence>
<sequence length="530" mass="57847">MNNDIDVLVVGAGPVGLTIAIALRRLGLTVRIVDKDPGTDREPRADVLFPRAGEALGSLGVGETLQRNAYQMQGADIYDRGRHLGAFQVGRLESRYPRAMTIEQHDIERLLAEHLAEHGATVEWRTRATDMRVYSDRVEMSLRLPTGDTERLSAAWVVGCDGIRSTIRERLGIPFEGKNRANMQVVQGNVTPSWPHSDEPGQGYFFLAPHRSVIAFPTPAGGYRIFCVRDDVDPGRTDAPTLDELRDVVAEAACLPDLQLKLTEPVWLSRARFADRVAARLRSGRVLLAGDAAHSWAPIGGHGMNVGILGAHNLAWKIAAVHRGQADDAVLDSYSAEQRALAFRVIRDMRFNIMEALLPPLGHRVRSAVLRVALTSAGFQRRGEWMMSDFGRNHRKGPLSWQRTRGFVPGLRAGDRVPDVTVVPAAPPAVADGAVRLHDLLGYDRWTLLLSSARADAATVQALRDACAPCPAPVVVLPVTAAPAAARQLGRADEIALVRPDGYVGLVAPLGRVDLLRDYLSTFLLAPDLR</sequence>
<dbReference type="RefSeq" id="WP_169383460.1">
    <property type="nucleotide sequence ID" value="NZ_JAAXLA010000046.1"/>
</dbReference>
<dbReference type="EMBL" id="JAAXLA010000046">
    <property type="protein sequence ID" value="NMH99979.1"/>
    <property type="molecule type" value="Genomic_DNA"/>
</dbReference>
<reference evidence="6 7" key="1">
    <citation type="submission" date="2020-04" db="EMBL/GenBank/DDBJ databases">
        <authorList>
            <person name="Klaysubun C."/>
            <person name="Duangmal K."/>
            <person name="Lipun K."/>
        </authorList>
    </citation>
    <scope>NUCLEOTIDE SEQUENCE [LARGE SCALE GENOMIC DNA]</scope>
    <source>
        <strain evidence="6 7">K10HN5</strain>
    </source>
</reference>
<comment type="similarity">
    <text evidence="2">Belongs to the PheA/TfdB FAD monooxygenase family.</text>
</comment>
<feature type="domain" description="FAD-binding" evidence="5">
    <location>
        <begin position="5"/>
        <end position="347"/>
    </location>
</feature>
<dbReference type="Proteomes" id="UP000820669">
    <property type="component" value="Unassembled WGS sequence"/>
</dbReference>
<evidence type="ECO:0000256" key="1">
    <source>
        <dbReference type="ARBA" id="ARBA00001974"/>
    </source>
</evidence>
<evidence type="ECO:0000259" key="5">
    <source>
        <dbReference type="Pfam" id="PF01494"/>
    </source>
</evidence>
<dbReference type="InterPro" id="IPR050641">
    <property type="entry name" value="RIFMO-like"/>
</dbReference>
<evidence type="ECO:0000256" key="3">
    <source>
        <dbReference type="ARBA" id="ARBA00022630"/>
    </source>
</evidence>
<dbReference type="InterPro" id="IPR002938">
    <property type="entry name" value="FAD-bd"/>
</dbReference>
<gene>
    <name evidence="6" type="ORF">HF526_22090</name>
</gene>
<dbReference type="SUPFAM" id="SSF52833">
    <property type="entry name" value="Thioredoxin-like"/>
    <property type="match status" value="1"/>
</dbReference>
<keyword evidence="3" id="KW-0285">Flavoprotein</keyword>
<evidence type="ECO:0000313" key="6">
    <source>
        <dbReference type="EMBL" id="NMH99979.1"/>
    </source>
</evidence>
<dbReference type="SUPFAM" id="SSF51905">
    <property type="entry name" value="FAD/NAD(P)-binding domain"/>
    <property type="match status" value="1"/>
</dbReference>
<keyword evidence="4" id="KW-0274">FAD</keyword>